<dbReference type="EMBL" id="SOZJ01000004">
    <property type="protein sequence ID" value="TGJ68402.1"/>
    <property type="molecule type" value="Genomic_DNA"/>
</dbReference>
<reference evidence="1 2" key="1">
    <citation type="submission" date="2019-03" db="EMBL/GenBank/DDBJ databases">
        <title>Nematode-trapping fungi genome.</title>
        <authorList>
            <person name="Vidal-Diez De Ulzurrun G."/>
        </authorList>
    </citation>
    <scope>NUCLEOTIDE SEQUENCE [LARGE SCALE GENOMIC DNA]</scope>
    <source>
        <strain evidence="1 2">TWF154</strain>
    </source>
</reference>
<gene>
    <name evidence="1" type="ORF">EYR41_007457</name>
</gene>
<proteinExistence type="predicted"/>
<evidence type="ECO:0000313" key="1">
    <source>
        <dbReference type="EMBL" id="TGJ68402.1"/>
    </source>
</evidence>
<name>A0A7C8JZ46_ORBOL</name>
<organism evidence="1 2">
    <name type="scientific">Orbilia oligospora</name>
    <name type="common">Nematode-trapping fungus</name>
    <name type="synonym">Arthrobotrys oligospora</name>
    <dbReference type="NCBI Taxonomy" id="2813651"/>
    <lineage>
        <taxon>Eukaryota</taxon>
        <taxon>Fungi</taxon>
        <taxon>Dikarya</taxon>
        <taxon>Ascomycota</taxon>
        <taxon>Pezizomycotina</taxon>
        <taxon>Orbiliomycetes</taxon>
        <taxon>Orbiliales</taxon>
        <taxon>Orbiliaceae</taxon>
        <taxon>Orbilia</taxon>
    </lineage>
</organism>
<accession>A0A7C8JZ46</accession>
<comment type="caution">
    <text evidence="1">The sequence shown here is derived from an EMBL/GenBank/DDBJ whole genome shotgun (WGS) entry which is preliminary data.</text>
</comment>
<dbReference type="Proteomes" id="UP000297595">
    <property type="component" value="Unassembled WGS sequence"/>
</dbReference>
<protein>
    <submittedName>
        <fullName evidence="1">Uncharacterized protein</fullName>
    </submittedName>
</protein>
<dbReference type="AlphaFoldDB" id="A0A7C8JZ46"/>
<sequence length="128" mass="14834">MGTRVAKADQMTKGKIVFVKTHSRSGIQKEEIVDREEDTAKKVDKKGSLINTIWELQYIGNKYDEEQNIGKVERDVYRNYQTIDMEDIKGETIKAETGVTLSLWAFENGSHYRRLDIYCVKRKGKKIS</sequence>
<evidence type="ECO:0000313" key="2">
    <source>
        <dbReference type="Proteomes" id="UP000297595"/>
    </source>
</evidence>